<evidence type="ECO:0000256" key="1">
    <source>
        <dbReference type="SAM" id="Phobius"/>
    </source>
</evidence>
<dbReference type="OrthoDB" id="908907at2"/>
<dbReference type="SUPFAM" id="SSF55874">
    <property type="entry name" value="ATPase domain of HSP90 chaperone/DNA topoisomerase II/histidine kinase"/>
    <property type="match status" value="1"/>
</dbReference>
<dbReference type="RefSeq" id="WP_157754655.1">
    <property type="nucleotide sequence ID" value="NZ_CP013118.1"/>
</dbReference>
<dbReference type="Gene3D" id="2.130.10.10">
    <property type="entry name" value="YVTN repeat-like/Quinoprotein amine dehydrogenase"/>
    <property type="match status" value="2"/>
</dbReference>
<feature type="domain" description="Signal transduction histidine kinase internal region" evidence="2">
    <location>
        <begin position="720"/>
        <end position="797"/>
    </location>
</feature>
<dbReference type="AlphaFoldDB" id="A0A0S2I1V7"/>
<dbReference type="InterPro" id="IPR010559">
    <property type="entry name" value="Sig_transdc_His_kin_internal"/>
</dbReference>
<sequence length="927" mass="106360">MQIRNLLITLIFLIAPYLLPGQPPRVINFDNIEALPQVRINDIAQDYKGFVWLATSKGLYQFDGRKHKLYGRSTTLEYSNIAALYVSKLDSSLWVTATNGRAWQIKNTKIKSLNKGQYSATSKGAPIQHSFKETDTTLSFYTYGLEEYTFSNGSLVTKDTVNYLSIAFDLVKNLKSQWQQKVALFLQLNLVDLYNDKRFKKGNIMLFSNGNQATISFGNLTITANSEEIKYSFSTNIILEMIQVEGTVLKSISGIGLIIQRPEQNPDTILTNHTITKLFADRKNGIWAGSDNGDLFYIQNIESDHYQYPFSDIATYKSKVVLSEKSGALYALEDSKIKQIGKIPFQVNRLHFIDSNKLLVLGERKIHLLLMENNNLKLLQKASLKHDHINKYSVLENQIFTIGTNGLNVYSIDSARWKKKCLPKKHFTNISNHRGNIIITNDNGIWELNNEGKCHKISNQRVVSLGQSNKTLFLRDTQNKISIINEKDEKSIYKIKPKAINSIEKHDSIFLISTSEGAFICSIPNKKTWLNCDLINETAGLNIKKTIIYNNKLYALHKNGLLSVPFDKIKRQQQYRLQLNSPYLTRHKQREFFFNVDKNTENLNIEINKLNFTNSTEPKLYYKLHNDTAIYALSENYLAISKLSRGVSQLQLSFDPTFNESEQIYHVIIKKEKQLHQTLAFQIGSLVVFFGLILLFLRHRIKTIKQKNTLEAAQIAQMQTVLQQQMNPHFIFNSLTSINHFILQNKAMDSSRYLTKFSVLIRNILDNSKEALIPLAEELETLKVYLDLELLRFKDRFTYSINLAPDIDKNRLMLPPFILQPFVESALREGIINKPGKGNILLNIRYVKSSIQCTIIDDGIGRPDVFEQHTQKGKINVKNGTHIAEQRIDLYNKLKSRKISVQKEDMINHEGNAIGTKVILSFPINYK</sequence>
<accession>A0A0S2I1V7</accession>
<dbReference type="EC" id="2.7.13.3" evidence="3"/>
<proteinExistence type="predicted"/>
<reference evidence="3 4" key="1">
    <citation type="submission" date="2015-11" db="EMBL/GenBank/DDBJ databases">
        <title>Description and complete genome sequence of a novel strain predominating in hypersaline microbial mats and representing a new family of the Bacteriodetes phylum.</title>
        <authorList>
            <person name="Spring S."/>
            <person name="Bunk B."/>
            <person name="Sproer C."/>
            <person name="Klenk H.-P."/>
        </authorList>
    </citation>
    <scope>NUCLEOTIDE SEQUENCE [LARGE SCALE GENOMIC DNA]</scope>
    <source>
        <strain evidence="3 4">L21-Spi-D4</strain>
    </source>
</reference>
<dbReference type="KEGG" id="blq:L21SP5_02635"/>
<feature type="transmembrane region" description="Helical" evidence="1">
    <location>
        <begin position="679"/>
        <end position="697"/>
    </location>
</feature>
<dbReference type="GO" id="GO:0016020">
    <property type="term" value="C:membrane"/>
    <property type="evidence" value="ECO:0007669"/>
    <property type="project" value="InterPro"/>
</dbReference>
<name>A0A0S2I1V7_9BACT</name>
<dbReference type="PANTHER" id="PTHR34220">
    <property type="entry name" value="SENSOR HISTIDINE KINASE YPDA"/>
    <property type="match status" value="1"/>
</dbReference>
<protein>
    <submittedName>
        <fullName evidence="3">Sensor histidine kinase YehU</fullName>
        <ecNumber evidence="3">2.7.13.3</ecNumber>
    </submittedName>
</protein>
<dbReference type="PANTHER" id="PTHR34220:SF7">
    <property type="entry name" value="SENSOR HISTIDINE KINASE YPDA"/>
    <property type="match status" value="1"/>
</dbReference>
<keyword evidence="1" id="KW-0812">Transmembrane</keyword>
<dbReference type="InterPro" id="IPR050640">
    <property type="entry name" value="Bact_2-comp_sensor_kinase"/>
</dbReference>
<dbReference type="Proteomes" id="UP000064893">
    <property type="component" value="Chromosome"/>
</dbReference>
<keyword evidence="3" id="KW-0418">Kinase</keyword>
<keyword evidence="4" id="KW-1185">Reference proteome</keyword>
<gene>
    <name evidence="3" type="primary">yehU_3</name>
    <name evidence="3" type="ORF">L21SP5_02635</name>
</gene>
<dbReference type="Gene3D" id="3.30.565.10">
    <property type="entry name" value="Histidine kinase-like ATPase, C-terminal domain"/>
    <property type="match status" value="1"/>
</dbReference>
<dbReference type="EMBL" id="CP013118">
    <property type="protein sequence ID" value="ALO16258.1"/>
    <property type="molecule type" value="Genomic_DNA"/>
</dbReference>
<evidence type="ECO:0000313" key="4">
    <source>
        <dbReference type="Proteomes" id="UP000064893"/>
    </source>
</evidence>
<evidence type="ECO:0000259" key="2">
    <source>
        <dbReference type="Pfam" id="PF06580"/>
    </source>
</evidence>
<dbReference type="GO" id="GO:0000155">
    <property type="term" value="F:phosphorelay sensor kinase activity"/>
    <property type="evidence" value="ECO:0007669"/>
    <property type="project" value="InterPro"/>
</dbReference>
<keyword evidence="1" id="KW-0472">Membrane</keyword>
<keyword evidence="1" id="KW-1133">Transmembrane helix</keyword>
<dbReference type="STRING" id="1307839.L21SP5_02635"/>
<dbReference type="InterPro" id="IPR015943">
    <property type="entry name" value="WD40/YVTN_repeat-like_dom_sf"/>
</dbReference>
<dbReference type="Pfam" id="PF06580">
    <property type="entry name" value="His_kinase"/>
    <property type="match status" value="1"/>
</dbReference>
<evidence type="ECO:0000313" key="3">
    <source>
        <dbReference type="EMBL" id="ALO16258.1"/>
    </source>
</evidence>
<dbReference type="InterPro" id="IPR036890">
    <property type="entry name" value="HATPase_C_sf"/>
</dbReference>
<organism evidence="3 4">
    <name type="scientific">Salinivirga cyanobacteriivorans</name>
    <dbReference type="NCBI Taxonomy" id="1307839"/>
    <lineage>
        <taxon>Bacteria</taxon>
        <taxon>Pseudomonadati</taxon>
        <taxon>Bacteroidota</taxon>
        <taxon>Bacteroidia</taxon>
        <taxon>Bacteroidales</taxon>
        <taxon>Salinivirgaceae</taxon>
        <taxon>Salinivirga</taxon>
    </lineage>
</organism>
<dbReference type="SUPFAM" id="SSF63829">
    <property type="entry name" value="Calcium-dependent phosphotriesterase"/>
    <property type="match status" value="1"/>
</dbReference>
<keyword evidence="3" id="KW-0808">Transferase</keyword>